<keyword evidence="3 4" id="KW-0560">Oxidoreductase</keyword>
<dbReference type="PANTHER" id="PTHR43734:SF1">
    <property type="entry name" value="PHYTOENE DESATURASE"/>
    <property type="match status" value="1"/>
</dbReference>
<evidence type="ECO:0000313" key="6">
    <source>
        <dbReference type="EMBL" id="MST32789.1"/>
    </source>
</evidence>
<proteinExistence type="inferred from homology"/>
<dbReference type="SUPFAM" id="SSF51905">
    <property type="entry name" value="FAD/NAD(P)-binding domain"/>
    <property type="match status" value="1"/>
</dbReference>
<dbReference type="PANTHER" id="PTHR43734">
    <property type="entry name" value="PHYTOENE DESATURASE"/>
    <property type="match status" value="1"/>
</dbReference>
<keyword evidence="7" id="KW-1185">Reference proteome</keyword>
<dbReference type="NCBIfam" id="TIGR02734">
    <property type="entry name" value="crtI_fam"/>
    <property type="match status" value="1"/>
</dbReference>
<evidence type="ECO:0000256" key="2">
    <source>
        <dbReference type="ARBA" id="ARBA00022746"/>
    </source>
</evidence>
<evidence type="ECO:0000259" key="5">
    <source>
        <dbReference type="Pfam" id="PF01593"/>
    </source>
</evidence>
<gene>
    <name evidence="6" type="primary">crtI</name>
    <name evidence="6" type="ORF">GHK86_08650</name>
</gene>
<accession>A0ABW9QSI2</accession>
<comment type="pathway">
    <text evidence="1 4">Carotenoid biosynthesis.</text>
</comment>
<comment type="similarity">
    <text evidence="4">Belongs to the carotenoid/retinoid oxidoreductase family.</text>
</comment>
<dbReference type="Pfam" id="PF01593">
    <property type="entry name" value="Amino_oxidase"/>
    <property type="match status" value="1"/>
</dbReference>
<evidence type="ECO:0000256" key="1">
    <source>
        <dbReference type="ARBA" id="ARBA00004829"/>
    </source>
</evidence>
<sequence>RAGGPGGRAGRWESAGYAVDTGPSVLTMRDLLADTFAAAGADLADHLRLSAVDPMYRAWFPGAGPISVRRGREAMTEEIRATCGPADAAAFGRFADWLGRLYRVEQPGFIARNYDRATDLARPLLPALRLARLGAFRRMATVVDGYFADPRLRQLFSFQALYAGLSPFDALAIYCVITYMDTVEGVWFPEGGIHAVARGLADAAAKAGADLRYDAPVARIVRRLGSSGPVTGVRLADDTFLPADAVVANPDLPAVYRELVPSARMPRAARRGTYSPSCTLWLAGVRGRLPEGAGHHNIHFGSDWKGSFDALLRAGTRQPDPAILVSAPTVTDPTLAPAGGHVLYALEPVPNLDGRIDWASDRARFRDTLVERLARAGYPVGAADVVTERFVDPLDWEAQGMERGTPFALSHRFFQSGPWRPANRDRRVPGLVLVGSGTVPGVSVPMVLVSGRLAADRVDELAAGR</sequence>
<dbReference type="InterPro" id="IPR002937">
    <property type="entry name" value="Amino_oxidase"/>
</dbReference>
<dbReference type="InterPro" id="IPR036188">
    <property type="entry name" value="FAD/NAD-bd_sf"/>
</dbReference>
<dbReference type="EMBL" id="WJHE01000390">
    <property type="protein sequence ID" value="MST32789.1"/>
    <property type="molecule type" value="Genomic_DNA"/>
</dbReference>
<evidence type="ECO:0000313" key="7">
    <source>
        <dbReference type="Proteomes" id="UP000437736"/>
    </source>
</evidence>
<feature type="non-terminal residue" evidence="6">
    <location>
        <position position="1"/>
    </location>
</feature>
<organism evidence="6 7">
    <name type="scientific">Acidiferrimicrobium australe</name>
    <dbReference type="NCBI Taxonomy" id="2664430"/>
    <lineage>
        <taxon>Bacteria</taxon>
        <taxon>Bacillati</taxon>
        <taxon>Actinomycetota</taxon>
        <taxon>Acidimicrobiia</taxon>
        <taxon>Acidimicrobiales</taxon>
        <taxon>Acidimicrobiaceae</taxon>
        <taxon>Acidiferrimicrobium</taxon>
    </lineage>
</organism>
<dbReference type="Gene3D" id="3.50.50.60">
    <property type="entry name" value="FAD/NAD(P)-binding domain"/>
    <property type="match status" value="2"/>
</dbReference>
<protein>
    <submittedName>
        <fullName evidence="6">Phytoene desaturase</fullName>
    </submittedName>
</protein>
<reference evidence="6 7" key="1">
    <citation type="submission" date="2019-11" db="EMBL/GenBank/DDBJ databases">
        <title>Acidiferrimicrobium australis gen. nov., sp. nov., an acidophilic and obligately heterotrophic, member of the Actinobacteria that catalyses dissimilatory oxido- reduction of iron isolated from metal-rich acidic water in Chile.</title>
        <authorList>
            <person name="Gonzalez D."/>
            <person name="Huber K."/>
            <person name="Hedrich S."/>
            <person name="Rojas-Villalobos C."/>
            <person name="Quatrini R."/>
            <person name="Dinamarca M.A."/>
            <person name="Schwarz A."/>
            <person name="Canales C."/>
            <person name="Nancucheo I."/>
        </authorList>
    </citation>
    <scope>NUCLEOTIDE SEQUENCE [LARGE SCALE GENOMIC DNA]</scope>
    <source>
        <strain evidence="6 7">USS-CCA1</strain>
    </source>
</reference>
<name>A0ABW9QSI2_9ACTN</name>
<comment type="caution">
    <text evidence="6">The sequence shown here is derived from an EMBL/GenBank/DDBJ whole genome shotgun (WGS) entry which is preliminary data.</text>
</comment>
<evidence type="ECO:0000256" key="3">
    <source>
        <dbReference type="ARBA" id="ARBA00023002"/>
    </source>
</evidence>
<feature type="domain" description="Amine oxidase" evidence="5">
    <location>
        <begin position="4"/>
        <end position="458"/>
    </location>
</feature>
<dbReference type="Proteomes" id="UP000437736">
    <property type="component" value="Unassembled WGS sequence"/>
</dbReference>
<evidence type="ECO:0000256" key="4">
    <source>
        <dbReference type="RuleBase" id="RU362075"/>
    </source>
</evidence>
<keyword evidence="2 4" id="KW-0125">Carotenoid biosynthesis</keyword>
<dbReference type="InterPro" id="IPR014105">
    <property type="entry name" value="Carotenoid/retinoid_OxRdtase"/>
</dbReference>